<dbReference type="Gene3D" id="3.30.450.180">
    <property type="match status" value="1"/>
</dbReference>
<keyword evidence="3" id="KW-1185">Reference proteome</keyword>
<dbReference type="Gene3D" id="1.10.260.40">
    <property type="entry name" value="lambda repressor-like DNA-binding domains"/>
    <property type="match status" value="1"/>
</dbReference>
<dbReference type="SUPFAM" id="SSF47413">
    <property type="entry name" value="lambda repressor-like DNA-binding domains"/>
    <property type="match status" value="1"/>
</dbReference>
<organism evidence="2 3">
    <name type="scientific">Kribbella lupini</name>
    <dbReference type="NCBI Taxonomy" id="291602"/>
    <lineage>
        <taxon>Bacteria</taxon>
        <taxon>Bacillati</taxon>
        <taxon>Actinomycetota</taxon>
        <taxon>Actinomycetes</taxon>
        <taxon>Propionibacteriales</taxon>
        <taxon>Kribbellaceae</taxon>
        <taxon>Kribbella</taxon>
    </lineage>
</organism>
<reference evidence="2 3" key="1">
    <citation type="journal article" date="2019" name="Int. J. Syst. Evol. Microbiol.">
        <title>The Global Catalogue of Microorganisms (GCM) 10K type strain sequencing project: providing services to taxonomists for standard genome sequencing and annotation.</title>
        <authorList>
            <consortium name="The Broad Institute Genomics Platform"/>
            <consortium name="The Broad Institute Genome Sequencing Center for Infectious Disease"/>
            <person name="Wu L."/>
            <person name="Ma J."/>
        </authorList>
    </citation>
    <scope>NUCLEOTIDE SEQUENCE [LARGE SCALE GENOMIC DNA]</scope>
    <source>
        <strain evidence="2 3">JCM 14303</strain>
    </source>
</reference>
<dbReference type="RefSeq" id="WP_344174600.1">
    <property type="nucleotide sequence ID" value="NZ_BAAANC010000002.1"/>
</dbReference>
<dbReference type="InterPro" id="IPR010982">
    <property type="entry name" value="Lambda_DNA-bd_dom_sf"/>
</dbReference>
<proteinExistence type="predicted"/>
<dbReference type="EMBL" id="BAAANC010000002">
    <property type="protein sequence ID" value="GAA1526748.1"/>
    <property type="molecule type" value="Genomic_DNA"/>
</dbReference>
<name>A0ABN2AWA4_9ACTN</name>
<dbReference type="PANTHER" id="PTHR35010">
    <property type="entry name" value="BLL4672 PROTEIN-RELATED"/>
    <property type="match status" value="1"/>
</dbReference>
<evidence type="ECO:0000313" key="3">
    <source>
        <dbReference type="Proteomes" id="UP001500363"/>
    </source>
</evidence>
<dbReference type="Proteomes" id="UP001500363">
    <property type="component" value="Unassembled WGS sequence"/>
</dbReference>
<dbReference type="PANTHER" id="PTHR35010:SF2">
    <property type="entry name" value="BLL4672 PROTEIN"/>
    <property type="match status" value="1"/>
</dbReference>
<evidence type="ECO:0000259" key="1">
    <source>
        <dbReference type="SMART" id="SM00530"/>
    </source>
</evidence>
<dbReference type="InterPro" id="IPR041413">
    <property type="entry name" value="MLTR_LBD"/>
</dbReference>
<dbReference type="InterPro" id="IPR001387">
    <property type="entry name" value="Cro/C1-type_HTH"/>
</dbReference>
<dbReference type="CDD" id="cd00093">
    <property type="entry name" value="HTH_XRE"/>
    <property type="match status" value="1"/>
</dbReference>
<dbReference type="Pfam" id="PF13560">
    <property type="entry name" value="HTH_31"/>
    <property type="match status" value="1"/>
</dbReference>
<sequence length="284" mass="32143">MSVVSVTRPSGPAERRRALAEFLRSRRERIQPEEVGFAPGGRRRTPGLRREEVAQLAGVGVTWYTWLEQGRDINVSTQVVEAISRTLRLDRLERNHLYTLAGLPTGPVSGDCVALPPSVQKMIDRASPYPALVLNARYDVLAFNDAYCKVMLDFTQVPEHQRNILWLSFVSKQWQCSFEDAQSMKLHMVAGYRAASADHLGEPSWQDMTQRLLAESAEFADLWNRYDVAAPSNKVKVVDNPRVGRLAVEPVNMWFNRLGRTRVTIYTAADEDTETKLRILVDGE</sequence>
<protein>
    <submittedName>
        <fullName evidence="2">Helix-turn-helix transcriptional regulator</fullName>
    </submittedName>
</protein>
<dbReference type="Pfam" id="PF17765">
    <property type="entry name" value="MLTR_LBD"/>
    <property type="match status" value="1"/>
</dbReference>
<comment type="caution">
    <text evidence="2">The sequence shown here is derived from an EMBL/GenBank/DDBJ whole genome shotgun (WGS) entry which is preliminary data.</text>
</comment>
<evidence type="ECO:0000313" key="2">
    <source>
        <dbReference type="EMBL" id="GAA1526748.1"/>
    </source>
</evidence>
<accession>A0ABN2AWA4</accession>
<dbReference type="SMART" id="SM00530">
    <property type="entry name" value="HTH_XRE"/>
    <property type="match status" value="1"/>
</dbReference>
<gene>
    <name evidence="2" type="ORF">GCM10009741_30510</name>
</gene>
<feature type="domain" description="HTH cro/C1-type" evidence="1">
    <location>
        <begin position="22"/>
        <end position="94"/>
    </location>
</feature>